<dbReference type="PROSITE" id="PS50902">
    <property type="entry name" value="FLAVODOXIN_LIKE"/>
    <property type="match status" value="1"/>
</dbReference>
<dbReference type="PRINTS" id="PR00369">
    <property type="entry name" value="FLAVODOXIN"/>
</dbReference>
<dbReference type="PROSITE" id="PS51384">
    <property type="entry name" value="FAD_FR"/>
    <property type="match status" value="1"/>
</dbReference>
<dbReference type="SUPFAM" id="SSF52218">
    <property type="entry name" value="Flavoproteins"/>
    <property type="match status" value="1"/>
</dbReference>
<dbReference type="InterPro" id="IPR029039">
    <property type="entry name" value="Flavoprotein-like_sf"/>
</dbReference>
<evidence type="ECO:0000259" key="13">
    <source>
        <dbReference type="PROSITE" id="PS51384"/>
    </source>
</evidence>
<evidence type="ECO:0000259" key="12">
    <source>
        <dbReference type="PROSITE" id="PS50902"/>
    </source>
</evidence>
<dbReference type="PANTHER" id="PTHR19384:SF128">
    <property type="entry name" value="NADPH OXIDOREDUCTASE A"/>
    <property type="match status" value="1"/>
</dbReference>
<feature type="domain" description="FAD-binding FR-type" evidence="13">
    <location>
        <begin position="201"/>
        <end position="404"/>
    </location>
</feature>
<dbReference type="InterPro" id="IPR039261">
    <property type="entry name" value="FNR_nucleotide-bd"/>
</dbReference>
<evidence type="ECO:0000256" key="5">
    <source>
        <dbReference type="ARBA" id="ARBA00022643"/>
    </source>
</evidence>
<dbReference type="SUPFAM" id="SSF52343">
    <property type="entry name" value="Ferredoxin reductase-like, C-terminal NADP-linked domain"/>
    <property type="match status" value="1"/>
</dbReference>
<keyword evidence="8" id="KW-0813">Transport</keyword>
<evidence type="ECO:0000256" key="4">
    <source>
        <dbReference type="ARBA" id="ARBA00022630"/>
    </source>
</evidence>
<dbReference type="Gene3D" id="3.40.50.80">
    <property type="entry name" value="Nucleotide-binding domain of ferredoxin-NADP reductase (FNR) module"/>
    <property type="match status" value="1"/>
</dbReference>
<dbReference type="GO" id="GO:0005829">
    <property type="term" value="C:cytosol"/>
    <property type="evidence" value="ECO:0007669"/>
    <property type="project" value="TreeGrafter"/>
</dbReference>
<dbReference type="EC" id="1.8.1.2" evidence="3"/>
<keyword evidence="6" id="KW-0274">FAD</keyword>
<evidence type="ECO:0000256" key="11">
    <source>
        <dbReference type="ARBA" id="ARBA00052219"/>
    </source>
</evidence>
<dbReference type="Pfam" id="PF00667">
    <property type="entry name" value="FAD_binding_1"/>
    <property type="match status" value="1"/>
</dbReference>
<dbReference type="Proteomes" id="UP000664466">
    <property type="component" value="Unassembled WGS sequence"/>
</dbReference>
<protein>
    <recommendedName>
        <fullName evidence="3">assimilatory sulfite reductase (NADPH)</fullName>
        <ecNumber evidence="3">1.8.1.2</ecNumber>
    </recommendedName>
</protein>
<dbReference type="FunFam" id="3.40.50.80:FF:000001">
    <property type="entry name" value="NADPH--cytochrome P450 reductase 1"/>
    <property type="match status" value="1"/>
</dbReference>
<reference evidence="14 16" key="1">
    <citation type="submission" date="2021-03" db="EMBL/GenBank/DDBJ databases">
        <title>Draft genome and methylome analysis of Thiotrix fructosivoruns ATCC 49748.</title>
        <authorList>
            <person name="Fomenkov A."/>
            <person name="Grabovich M.Y."/>
            <person name="Roberts R.J."/>
        </authorList>
    </citation>
    <scope>NUCLEOTIDE SEQUENCE [LARGE SCALE GENOMIC DNA]</scope>
    <source>
        <strain evidence="14 16">ATCC 49748</strain>
    </source>
</reference>
<keyword evidence="10" id="KW-0028">Amino-acid biosynthesis</keyword>
<evidence type="ECO:0000256" key="3">
    <source>
        <dbReference type="ARBA" id="ARBA00012604"/>
    </source>
</evidence>
<evidence type="ECO:0000256" key="10">
    <source>
        <dbReference type="ARBA" id="ARBA00023192"/>
    </source>
</evidence>
<comment type="cofactor">
    <cofactor evidence="2">
        <name>FAD</name>
        <dbReference type="ChEBI" id="CHEBI:57692"/>
    </cofactor>
</comment>
<dbReference type="InterPro" id="IPR017938">
    <property type="entry name" value="Riboflavin_synthase-like_b-brl"/>
</dbReference>
<dbReference type="Gene3D" id="3.40.50.360">
    <property type="match status" value="1"/>
</dbReference>
<dbReference type="InterPro" id="IPR003097">
    <property type="entry name" value="CysJ-like_FAD-binding"/>
</dbReference>
<dbReference type="InterPro" id="IPR008254">
    <property type="entry name" value="Flavodoxin/NO_synth"/>
</dbReference>
<dbReference type="Gene3D" id="2.40.30.10">
    <property type="entry name" value="Translation factors"/>
    <property type="match status" value="1"/>
</dbReference>
<keyword evidence="7" id="KW-0521">NADP</keyword>
<evidence type="ECO:0000256" key="2">
    <source>
        <dbReference type="ARBA" id="ARBA00001974"/>
    </source>
</evidence>
<dbReference type="InterPro" id="IPR017927">
    <property type="entry name" value="FAD-bd_FR_type"/>
</dbReference>
<name>A0A8B0SPX3_9GAMM</name>
<dbReference type="GO" id="GO:0019344">
    <property type="term" value="P:cysteine biosynthetic process"/>
    <property type="evidence" value="ECO:0007669"/>
    <property type="project" value="UniProtKB-KW"/>
</dbReference>
<evidence type="ECO:0000256" key="8">
    <source>
        <dbReference type="ARBA" id="ARBA00022982"/>
    </source>
</evidence>
<dbReference type="GO" id="GO:0004783">
    <property type="term" value="F:sulfite reductase (NADPH) activity"/>
    <property type="evidence" value="ECO:0007669"/>
    <property type="project" value="UniProtKB-EC"/>
</dbReference>
<evidence type="ECO:0000256" key="7">
    <source>
        <dbReference type="ARBA" id="ARBA00022857"/>
    </source>
</evidence>
<dbReference type="Pfam" id="PF00258">
    <property type="entry name" value="Flavodoxin_1"/>
    <property type="match status" value="1"/>
</dbReference>
<evidence type="ECO:0000256" key="9">
    <source>
        <dbReference type="ARBA" id="ARBA00023002"/>
    </source>
</evidence>
<keyword evidence="9" id="KW-0560">Oxidoreductase</keyword>
<dbReference type="GO" id="GO:0050660">
    <property type="term" value="F:flavin adenine dinucleotide binding"/>
    <property type="evidence" value="ECO:0007669"/>
    <property type="project" value="TreeGrafter"/>
</dbReference>
<dbReference type="RefSeq" id="WP_207250482.1">
    <property type="nucleotide sequence ID" value="NZ_JAFMPM010000006.1"/>
</dbReference>
<dbReference type="PRINTS" id="PR00371">
    <property type="entry name" value="FPNCR"/>
</dbReference>
<dbReference type="Gene3D" id="1.20.990.10">
    <property type="entry name" value="NADPH-cytochrome p450 Reductase, Chain A, domain 3"/>
    <property type="match status" value="1"/>
</dbReference>
<evidence type="ECO:0000313" key="15">
    <source>
        <dbReference type="EMBL" id="QTX11737.1"/>
    </source>
</evidence>
<dbReference type="PANTHER" id="PTHR19384">
    <property type="entry name" value="NITRIC OXIDE SYNTHASE-RELATED"/>
    <property type="match status" value="1"/>
</dbReference>
<evidence type="ECO:0000256" key="6">
    <source>
        <dbReference type="ARBA" id="ARBA00022827"/>
    </source>
</evidence>
<keyword evidence="8" id="KW-0249">Electron transport</keyword>
<evidence type="ECO:0000313" key="16">
    <source>
        <dbReference type="Proteomes" id="UP000664466"/>
    </source>
</evidence>
<proteinExistence type="predicted"/>
<keyword evidence="4" id="KW-0285">Flavoprotein</keyword>
<dbReference type="EMBL" id="JAFMPM010000006">
    <property type="protein sequence ID" value="MBO0612804.1"/>
    <property type="molecule type" value="Genomic_DNA"/>
</dbReference>
<comment type="catalytic activity">
    <reaction evidence="11">
        <text>hydrogen sulfide + 3 NADP(+) + 3 H2O = sulfite + 3 NADPH + 4 H(+)</text>
        <dbReference type="Rhea" id="RHEA:13801"/>
        <dbReference type="ChEBI" id="CHEBI:15377"/>
        <dbReference type="ChEBI" id="CHEBI:15378"/>
        <dbReference type="ChEBI" id="CHEBI:17359"/>
        <dbReference type="ChEBI" id="CHEBI:29919"/>
        <dbReference type="ChEBI" id="CHEBI:57783"/>
        <dbReference type="ChEBI" id="CHEBI:58349"/>
        <dbReference type="EC" id="1.8.1.2"/>
    </reaction>
</comment>
<gene>
    <name evidence="15" type="ORF">J1836_005155</name>
    <name evidence="14" type="ORF">J1836_07675</name>
</gene>
<evidence type="ECO:0000256" key="1">
    <source>
        <dbReference type="ARBA" id="ARBA00001917"/>
    </source>
</evidence>
<dbReference type="InterPro" id="IPR001433">
    <property type="entry name" value="OxRdtase_FAD/NAD-bd"/>
</dbReference>
<dbReference type="CDD" id="cd06199">
    <property type="entry name" value="SiR"/>
    <property type="match status" value="1"/>
</dbReference>
<dbReference type="SUPFAM" id="SSF63380">
    <property type="entry name" value="Riboflavin synthase domain-like"/>
    <property type="match status" value="1"/>
</dbReference>
<organism evidence="15">
    <name type="scientific">Thiothrix fructosivorans</name>
    <dbReference type="NCBI Taxonomy" id="111770"/>
    <lineage>
        <taxon>Bacteria</taxon>
        <taxon>Pseudomonadati</taxon>
        <taxon>Pseudomonadota</taxon>
        <taxon>Gammaproteobacteria</taxon>
        <taxon>Thiotrichales</taxon>
        <taxon>Thiotrichaceae</taxon>
        <taxon>Thiothrix</taxon>
    </lineage>
</organism>
<dbReference type="AlphaFoldDB" id="A0A8B0SPX3"/>
<dbReference type="InterPro" id="IPR023173">
    <property type="entry name" value="NADPH_Cyt_P450_Rdtase_alpha"/>
</dbReference>
<sequence length="555" mass="61727">MLLSPQQFQQVSGAVRDLTPTQLAWVSGYLSGLTNHSVVVPPLAAANTSLPSLKTTVLYGSQTGNSKRVAAQLYAHLQESHSDVVLQDIKSYRPQNLKQEQRLFVVISTHGNGEPPDDARAFFQFVQSERAPTLDKLQYAVLALGDASYEAFCETGVVLDQRLAALGATRLLPRVDCDVDFKAAAGTWQQAVLQALLAEKSDTYQAEVLSNIVLTDQGSAKEVFHLELSLEDSGIQYQPGDILAVNVPNAAELVEQVLVLSGLSADDKVVLHGRELRLFHALQEYRELSSVTRRQLQMYASDFAQTVIQDWLCAADWVDVLQAFPAPLTAQAFVDVLRPLQPRQYSIASSPTAHADEVHLLIKRVVYDFQGRTHLGTASNGLAQVKAGTRVAVAVKENPHFKLPQDPQTSMIMIGAGTGVAPFRSFLFEREAQGIRGKTWLFFGEQRFRSDFLYQAEWLQLMENGTLERMNVAFSRDQAQKHYVQHRLQESAAELYQWLAAGAHVYVCGDMHGMAKDVHQTLLAIVQEQGGYTEVDANALLEQWIAERRYQRDVY</sequence>
<keyword evidence="5" id="KW-0288">FMN</keyword>
<accession>A0A8B0SPX3</accession>
<dbReference type="Pfam" id="PF00175">
    <property type="entry name" value="NAD_binding_1"/>
    <property type="match status" value="1"/>
</dbReference>
<feature type="domain" description="Flavodoxin-like" evidence="12">
    <location>
        <begin position="55"/>
        <end position="193"/>
    </location>
</feature>
<dbReference type="GO" id="GO:0010181">
    <property type="term" value="F:FMN binding"/>
    <property type="evidence" value="ECO:0007669"/>
    <property type="project" value="InterPro"/>
</dbReference>
<dbReference type="EMBL" id="CP072748">
    <property type="protein sequence ID" value="QTX11737.1"/>
    <property type="molecule type" value="Genomic_DNA"/>
</dbReference>
<reference evidence="15" key="2">
    <citation type="submission" date="2021-04" db="EMBL/GenBank/DDBJ databases">
        <title>Complete Genome and methylome analysis of Thiothrix fructosivorans ATCC 49748.</title>
        <authorList>
            <person name="Fomenkov A."/>
            <person name="Sun L."/>
            <person name="Vincze T."/>
            <person name="Grabovich M.Y."/>
            <person name="Roberts R.J."/>
        </authorList>
    </citation>
    <scope>NUCLEOTIDE SEQUENCE</scope>
    <source>
        <strain evidence="15">ATCC 49748</strain>
    </source>
</reference>
<comment type="cofactor">
    <cofactor evidence="1">
        <name>FMN</name>
        <dbReference type="ChEBI" id="CHEBI:58210"/>
    </cofactor>
</comment>
<evidence type="ECO:0000313" key="14">
    <source>
        <dbReference type="EMBL" id="MBO0612804.1"/>
    </source>
</evidence>
<keyword evidence="10" id="KW-0198">Cysteine biosynthesis</keyword>
<keyword evidence="16" id="KW-1185">Reference proteome</keyword>
<dbReference type="InterPro" id="IPR001094">
    <property type="entry name" value="Flavdoxin-like"/>
</dbReference>
<dbReference type="InterPro" id="IPR001709">
    <property type="entry name" value="Flavoprot_Pyr_Nucl_cyt_Rdtase"/>
</dbReference>